<dbReference type="EMBL" id="JAGKSP010000002">
    <property type="protein sequence ID" value="MBP3962344.1"/>
    <property type="molecule type" value="Genomic_DNA"/>
</dbReference>
<keyword evidence="2" id="KW-1185">Reference proteome</keyword>
<organism evidence="1 2">
    <name type="scientific">Paenibacillus lignilyticus</name>
    <dbReference type="NCBI Taxonomy" id="1172615"/>
    <lineage>
        <taxon>Bacteria</taxon>
        <taxon>Bacillati</taxon>
        <taxon>Bacillota</taxon>
        <taxon>Bacilli</taxon>
        <taxon>Bacillales</taxon>
        <taxon>Paenibacillaceae</taxon>
        <taxon>Paenibacillus</taxon>
    </lineage>
</organism>
<dbReference type="PANTHER" id="PTHR34129">
    <property type="entry name" value="BLR1139 PROTEIN"/>
    <property type="match status" value="1"/>
</dbReference>
<gene>
    <name evidence="1" type="ORF">I8J30_06440</name>
</gene>
<dbReference type="InterPro" id="IPR009297">
    <property type="entry name" value="DUF952"/>
</dbReference>
<proteinExistence type="predicted"/>
<dbReference type="RefSeq" id="WP_210656475.1">
    <property type="nucleotide sequence ID" value="NZ_JAGKSP010000002.1"/>
</dbReference>
<dbReference type="Pfam" id="PF06108">
    <property type="entry name" value="DUF952"/>
    <property type="match status" value="1"/>
</dbReference>
<name>A0ABS5C8T6_9BACL</name>
<evidence type="ECO:0000313" key="2">
    <source>
        <dbReference type="Proteomes" id="UP000673394"/>
    </source>
</evidence>
<dbReference type="Gene3D" id="3.20.170.20">
    <property type="entry name" value="Protein of unknown function DUF952"/>
    <property type="match status" value="1"/>
</dbReference>
<reference evidence="1 2" key="1">
    <citation type="submission" date="2021-04" db="EMBL/GenBank/DDBJ databases">
        <title>Paenibacillus sp. DLE-14 whole genome sequence.</title>
        <authorList>
            <person name="Ham Y.J."/>
        </authorList>
    </citation>
    <scope>NUCLEOTIDE SEQUENCE [LARGE SCALE GENOMIC DNA]</scope>
    <source>
        <strain evidence="1 2">DLE-14</strain>
    </source>
</reference>
<evidence type="ECO:0000313" key="1">
    <source>
        <dbReference type="EMBL" id="MBP3962344.1"/>
    </source>
</evidence>
<dbReference type="Proteomes" id="UP000673394">
    <property type="component" value="Unassembled WGS sequence"/>
</dbReference>
<sequence>MIYHFIRKHEWIAASEQPKYEPQSIAADGFIHCCTREQINLLANMLFQGVDDLLLLEIDETATEAELIYEDLYEMNQLFPHLYGALNLNAVTEISHVHASADGEVIVKPYRIMEE</sequence>
<dbReference type="PANTHER" id="PTHR34129:SF1">
    <property type="entry name" value="DUF952 DOMAIN-CONTAINING PROTEIN"/>
    <property type="match status" value="1"/>
</dbReference>
<dbReference type="SUPFAM" id="SSF56399">
    <property type="entry name" value="ADP-ribosylation"/>
    <property type="match status" value="1"/>
</dbReference>
<protein>
    <submittedName>
        <fullName evidence="1">DUF952 domain-containing protein</fullName>
    </submittedName>
</protein>
<comment type="caution">
    <text evidence="1">The sequence shown here is derived from an EMBL/GenBank/DDBJ whole genome shotgun (WGS) entry which is preliminary data.</text>
</comment>
<accession>A0ABS5C8T6</accession>